<keyword evidence="1" id="KW-0472">Membrane</keyword>
<dbReference type="EMBL" id="JABBWG010000044">
    <property type="protein sequence ID" value="KAG1807272.1"/>
    <property type="molecule type" value="Genomic_DNA"/>
</dbReference>
<dbReference type="Proteomes" id="UP000807769">
    <property type="component" value="Unassembled WGS sequence"/>
</dbReference>
<evidence type="ECO:0000313" key="3">
    <source>
        <dbReference type="Proteomes" id="UP000807769"/>
    </source>
</evidence>
<dbReference type="GeneID" id="64638001"/>
<protein>
    <submittedName>
        <fullName evidence="2">Uncharacterized protein</fullName>
    </submittedName>
</protein>
<keyword evidence="3" id="KW-1185">Reference proteome</keyword>
<dbReference type="RefSeq" id="XP_041187941.1">
    <property type="nucleotide sequence ID" value="XM_041343985.1"/>
</dbReference>
<evidence type="ECO:0000313" key="2">
    <source>
        <dbReference type="EMBL" id="KAG1807272.1"/>
    </source>
</evidence>
<keyword evidence="1" id="KW-1133">Transmembrane helix</keyword>
<accession>A0A9P7DZS4</accession>
<dbReference type="AlphaFoldDB" id="A0A9P7DZS4"/>
<sequence length="137" mass="15586">MCSAGSRHCQTKDCLGLLIKSHDVNRCGTYPFSTSHSLKQLVRQRHRSSMSHFTYFLVCSMTWCCASLSSTWQCLRRANVLEMPFILERRHETVGGWIWAGVRCVGIADPGTRHQRGLDLDADHYEECLRAIIVGDI</sequence>
<organism evidence="2 3">
    <name type="scientific">Suillus subaureus</name>
    <dbReference type="NCBI Taxonomy" id="48587"/>
    <lineage>
        <taxon>Eukaryota</taxon>
        <taxon>Fungi</taxon>
        <taxon>Dikarya</taxon>
        <taxon>Basidiomycota</taxon>
        <taxon>Agaricomycotina</taxon>
        <taxon>Agaricomycetes</taxon>
        <taxon>Agaricomycetidae</taxon>
        <taxon>Boletales</taxon>
        <taxon>Suillineae</taxon>
        <taxon>Suillaceae</taxon>
        <taxon>Suillus</taxon>
    </lineage>
</organism>
<feature type="transmembrane region" description="Helical" evidence="1">
    <location>
        <begin position="53"/>
        <end position="72"/>
    </location>
</feature>
<gene>
    <name evidence="2" type="ORF">BJ212DRAFT_755757</name>
</gene>
<comment type="caution">
    <text evidence="2">The sequence shown here is derived from an EMBL/GenBank/DDBJ whole genome shotgun (WGS) entry which is preliminary data.</text>
</comment>
<evidence type="ECO:0000256" key="1">
    <source>
        <dbReference type="SAM" id="Phobius"/>
    </source>
</evidence>
<keyword evidence="1" id="KW-0812">Transmembrane</keyword>
<reference evidence="2" key="1">
    <citation type="journal article" date="2020" name="New Phytol.">
        <title>Comparative genomics reveals dynamic genome evolution in host specialist ectomycorrhizal fungi.</title>
        <authorList>
            <person name="Lofgren L.A."/>
            <person name="Nguyen N.H."/>
            <person name="Vilgalys R."/>
            <person name="Ruytinx J."/>
            <person name="Liao H.L."/>
            <person name="Branco S."/>
            <person name="Kuo A."/>
            <person name="LaButti K."/>
            <person name="Lipzen A."/>
            <person name="Andreopoulos W."/>
            <person name="Pangilinan J."/>
            <person name="Riley R."/>
            <person name="Hundley H."/>
            <person name="Na H."/>
            <person name="Barry K."/>
            <person name="Grigoriev I.V."/>
            <person name="Stajich J.E."/>
            <person name="Kennedy P.G."/>
        </authorList>
    </citation>
    <scope>NUCLEOTIDE SEQUENCE</scope>
    <source>
        <strain evidence="2">MN1</strain>
    </source>
</reference>
<name>A0A9P7DZS4_9AGAM</name>
<proteinExistence type="predicted"/>